<dbReference type="EMBL" id="REGN01000600">
    <property type="protein sequence ID" value="RNA40726.1"/>
    <property type="molecule type" value="Genomic_DNA"/>
</dbReference>
<dbReference type="PROSITE" id="PS51257">
    <property type="entry name" value="PROKAR_LIPOPROTEIN"/>
    <property type="match status" value="1"/>
</dbReference>
<dbReference type="Proteomes" id="UP000276133">
    <property type="component" value="Unassembled WGS sequence"/>
</dbReference>
<comment type="caution">
    <text evidence="1">The sequence shown here is derived from an EMBL/GenBank/DDBJ whole genome shotgun (WGS) entry which is preliminary data.</text>
</comment>
<dbReference type="AlphaFoldDB" id="A0A3M7SYC1"/>
<accession>A0A3M7SYC1</accession>
<reference evidence="1 2" key="1">
    <citation type="journal article" date="2018" name="Sci. Rep.">
        <title>Genomic signatures of local adaptation to the degree of environmental predictability in rotifers.</title>
        <authorList>
            <person name="Franch-Gras L."/>
            <person name="Hahn C."/>
            <person name="Garcia-Roger E.M."/>
            <person name="Carmona M.J."/>
            <person name="Serra M."/>
            <person name="Gomez A."/>
        </authorList>
    </citation>
    <scope>NUCLEOTIDE SEQUENCE [LARGE SCALE GENOMIC DNA]</scope>
    <source>
        <strain evidence="1">HYR1</strain>
    </source>
</reference>
<sequence>MCAARPAADLAQKSQRSYLYSLAMLSCASSKVELLNSACSFGIRARTSLSFCRLLQSNNFFARLGCVSQLSHSDIVTLSSCKIKFELSIALAVGLLIYFCILLRCTTCIFQDSGSIISKLTSLICLTISNTRSPTLNATILYGDLYTKKYTGRPICRRLIYLVHGQTIKRFKISNPTSVDQIQNFCTNMGFKINKNKSLFCVFPTAGLRESYERIYRLDLTIQNQPIPLNPLPTFLGAILDT</sequence>
<proteinExistence type="predicted"/>
<keyword evidence="2" id="KW-1185">Reference proteome</keyword>
<evidence type="ECO:0000313" key="2">
    <source>
        <dbReference type="Proteomes" id="UP000276133"/>
    </source>
</evidence>
<evidence type="ECO:0008006" key="3">
    <source>
        <dbReference type="Google" id="ProtNLM"/>
    </source>
</evidence>
<name>A0A3M7SYC1_BRAPC</name>
<organism evidence="1 2">
    <name type="scientific">Brachionus plicatilis</name>
    <name type="common">Marine rotifer</name>
    <name type="synonym">Brachionus muelleri</name>
    <dbReference type="NCBI Taxonomy" id="10195"/>
    <lineage>
        <taxon>Eukaryota</taxon>
        <taxon>Metazoa</taxon>
        <taxon>Spiralia</taxon>
        <taxon>Gnathifera</taxon>
        <taxon>Rotifera</taxon>
        <taxon>Eurotatoria</taxon>
        <taxon>Monogononta</taxon>
        <taxon>Pseudotrocha</taxon>
        <taxon>Ploima</taxon>
        <taxon>Brachionidae</taxon>
        <taxon>Brachionus</taxon>
    </lineage>
</organism>
<protein>
    <recommendedName>
        <fullName evidence="3">RNA-directed DNA polymerase from mobile element jockey-like</fullName>
    </recommendedName>
</protein>
<evidence type="ECO:0000313" key="1">
    <source>
        <dbReference type="EMBL" id="RNA40726.1"/>
    </source>
</evidence>
<gene>
    <name evidence="1" type="ORF">BpHYR1_004853</name>
</gene>